<gene>
    <name evidence="1" type="ORF">g.7406</name>
</gene>
<name>A0A1B6E8U0_9HEMI</name>
<dbReference type="SUPFAM" id="SSF47473">
    <property type="entry name" value="EF-hand"/>
    <property type="match status" value="3"/>
</dbReference>
<sequence length="727" mass="84855">MTTNNECKPMELLDIWRTCNKIRAAIFRNGFNLWDLYKPLDTSNSHVLSECKFVSVLAGNLKHLIGLCDQEITELCDYFRAPDGQILYSQFCHVIHDNLPDLKTNNALMSGLEWEDPYHVNSMSISEERKLKILLTKIATVIKAKNLILQPYFQDYELIAKNNGAVTITHFARTLHFLKIFLSIEDFNLLVKKFMKDKYTINYVAFIYALDYVYKYFEKCAITDLSGDVLPLFPGRTITADFPKLPRPEIGHIRTDSVFGGQKIFHPVLNPQIDLESLDIVIRRIQKYVLTRGIRIKDFFMDFDVTNCGRVTEEIFRRCLDTIGIGESGLCHLYLAPFEVESIINTYRDPYDSSRILWKVFSQDIESVINKVGLEKRPDIIIDHTLQEITELPPKGNTYSNADDLEISTLESIVTKMKKKIQTRGIDMENDFKDYDKLTTGHVTRNQFRQVLQLNCFLLPDENIFLLERRYIDELGFNYFKFLKDLTFENDCGPRYKLIQDARVKLNAKHFAMTPHQNEKNIVEILAKIKKKLICYKIRLYTFLKQFDPLNRFIISRDDFYRAMDPKLELTETEVYTIMDVFASPLNNCFVEYKRFCETVEETFTLLQLDRAPLLEPVQHVMISDGDHNFLNFEERQGLSLALQKVSEQRTEGLIDIIKQYDQCNCGTVSHVNFLRALTTCNLHSVISNCELNLIMKCFNKPRGLRDEVDYRSFIDTIRIIKQNKNK</sequence>
<protein>
    <recommendedName>
        <fullName evidence="2">EF-hand domain-containing protein</fullName>
    </recommendedName>
</protein>
<dbReference type="AlphaFoldDB" id="A0A1B6E8U0"/>
<dbReference type="PANTHER" id="PTHR20875:SF0">
    <property type="entry name" value="GH12158P"/>
    <property type="match status" value="1"/>
</dbReference>
<dbReference type="InterPro" id="IPR011992">
    <property type="entry name" value="EF-hand-dom_pair"/>
</dbReference>
<evidence type="ECO:0008006" key="2">
    <source>
        <dbReference type="Google" id="ProtNLM"/>
    </source>
</evidence>
<dbReference type="InterPro" id="IPR052603">
    <property type="entry name" value="EFCB6"/>
</dbReference>
<evidence type="ECO:0000313" key="1">
    <source>
        <dbReference type="EMBL" id="JAS34305.1"/>
    </source>
</evidence>
<organism evidence="1">
    <name type="scientific">Clastoptera arizonana</name>
    <name type="common">Arizona spittle bug</name>
    <dbReference type="NCBI Taxonomy" id="38151"/>
    <lineage>
        <taxon>Eukaryota</taxon>
        <taxon>Metazoa</taxon>
        <taxon>Ecdysozoa</taxon>
        <taxon>Arthropoda</taxon>
        <taxon>Hexapoda</taxon>
        <taxon>Insecta</taxon>
        <taxon>Pterygota</taxon>
        <taxon>Neoptera</taxon>
        <taxon>Paraneoptera</taxon>
        <taxon>Hemiptera</taxon>
        <taxon>Auchenorrhyncha</taxon>
        <taxon>Cercopoidea</taxon>
        <taxon>Clastopteridae</taxon>
        <taxon>Clastoptera</taxon>
    </lineage>
</organism>
<dbReference type="Gene3D" id="1.10.238.10">
    <property type="entry name" value="EF-hand"/>
    <property type="match status" value="1"/>
</dbReference>
<reference evidence="1" key="1">
    <citation type="submission" date="2015-12" db="EMBL/GenBank/DDBJ databases">
        <title>De novo transcriptome assembly of four potential Pierce s Disease insect vectors from Arizona vineyards.</title>
        <authorList>
            <person name="Tassone E.E."/>
        </authorList>
    </citation>
    <scope>NUCLEOTIDE SEQUENCE</scope>
</reference>
<dbReference type="EMBL" id="GEDC01002993">
    <property type="protein sequence ID" value="JAS34305.1"/>
    <property type="molecule type" value="Transcribed_RNA"/>
</dbReference>
<proteinExistence type="predicted"/>
<accession>A0A1B6E8U0</accession>
<dbReference type="PANTHER" id="PTHR20875">
    <property type="entry name" value="EF-HAND CALCIUM-BINDING DOMAIN-CONTAINING PROTEIN 6-RELATED"/>
    <property type="match status" value="1"/>
</dbReference>